<name>A0ABR6BVZ9_9PSEU</name>
<dbReference type="RefSeq" id="WP_030111391.1">
    <property type="nucleotide sequence ID" value="NZ_BAAABQ010000066.1"/>
</dbReference>
<dbReference type="PROSITE" id="PS51257">
    <property type="entry name" value="PROKAR_LIPOPROTEIN"/>
    <property type="match status" value="1"/>
</dbReference>
<dbReference type="EMBL" id="JACJID010000008">
    <property type="protein sequence ID" value="MBA8931040.1"/>
    <property type="molecule type" value="Genomic_DNA"/>
</dbReference>
<gene>
    <name evidence="2" type="ORF">BC739_008287</name>
</gene>
<evidence type="ECO:0000256" key="1">
    <source>
        <dbReference type="SAM" id="SignalP"/>
    </source>
</evidence>
<feature type="signal peptide" evidence="1">
    <location>
        <begin position="1"/>
        <end position="22"/>
    </location>
</feature>
<dbReference type="Proteomes" id="UP000517916">
    <property type="component" value="Unassembled WGS sequence"/>
</dbReference>
<evidence type="ECO:0008006" key="4">
    <source>
        <dbReference type="Google" id="ProtNLM"/>
    </source>
</evidence>
<keyword evidence="3" id="KW-1185">Reference proteome</keyword>
<keyword evidence="1" id="KW-0732">Signal</keyword>
<evidence type="ECO:0000313" key="3">
    <source>
        <dbReference type="Proteomes" id="UP000517916"/>
    </source>
</evidence>
<accession>A0ABR6BVZ9</accession>
<comment type="caution">
    <text evidence="2">The sequence shown here is derived from an EMBL/GenBank/DDBJ whole genome shotgun (WGS) entry which is preliminary data.</text>
</comment>
<protein>
    <recommendedName>
        <fullName evidence="4">DUF2771 family protein</fullName>
    </recommendedName>
</protein>
<reference evidence="2 3" key="1">
    <citation type="submission" date="2020-08" db="EMBL/GenBank/DDBJ databases">
        <title>Genomic Encyclopedia of Archaeal and Bacterial Type Strains, Phase II (KMG-II): from individual species to whole genera.</title>
        <authorList>
            <person name="Goeker M."/>
        </authorList>
    </citation>
    <scope>NUCLEOTIDE SEQUENCE [LARGE SCALE GENOMIC DNA]</scope>
    <source>
        <strain evidence="2 3">DSM 43850</strain>
    </source>
</reference>
<dbReference type="InterPro" id="IPR024495">
    <property type="entry name" value="DUF2771"/>
</dbReference>
<sequence length="159" mass="16396">MSSKRLVPLLLAGAGLAVTACAPPPPPEVTFFAGGQSAATGPSLYCGNGQFGECPAYPQAGAALRVPPSKPVQISVPKEVGDKVWTVTFEYRDGAGKSQVGRSGLFIKGDRLAFTLALPDAADQLVTATVHRLSPFAVQNPDGTVGFPSDATWVLSAAR</sequence>
<proteinExistence type="predicted"/>
<dbReference type="Pfam" id="PF10969">
    <property type="entry name" value="DUF2771"/>
    <property type="match status" value="1"/>
</dbReference>
<feature type="chain" id="PRO_5046973107" description="DUF2771 family protein" evidence="1">
    <location>
        <begin position="23"/>
        <end position="159"/>
    </location>
</feature>
<evidence type="ECO:0000313" key="2">
    <source>
        <dbReference type="EMBL" id="MBA8931040.1"/>
    </source>
</evidence>
<organism evidence="2 3">
    <name type="scientific">Kutzneria viridogrisea</name>
    <dbReference type="NCBI Taxonomy" id="47990"/>
    <lineage>
        <taxon>Bacteria</taxon>
        <taxon>Bacillati</taxon>
        <taxon>Actinomycetota</taxon>
        <taxon>Actinomycetes</taxon>
        <taxon>Pseudonocardiales</taxon>
        <taxon>Pseudonocardiaceae</taxon>
        <taxon>Kutzneria</taxon>
    </lineage>
</organism>